<dbReference type="EMBL" id="JACBKZ010000002">
    <property type="protein sequence ID" value="KAF5957495.1"/>
    <property type="molecule type" value="Genomic_DNA"/>
</dbReference>
<gene>
    <name evidence="2" type="ORF">HYC85_004720</name>
</gene>
<sequence>MVLLYGSRAADVLPYVEADLKKIAARVIEKAKGIYLSKSVSRLQEQLQAERDLRVALEVGLSMSSRQISSSRGLSLRRLLLLKQMWPLKQKVAELQHQLNQQRQHHYGSLSDACDRYQQFQNHNSQQKYFQQDFDRTLAFANHERKQRTEESLLGAKLRNIKGQVLTSGSNSRQPARKQFLDSASFSDSKSTEASTSISMDELCAVDSASVPSTSRATEAYVCLGLVPVGHGRSCLDLGCDTPARQVQ</sequence>
<dbReference type="PANTHER" id="PTHR46265">
    <property type="entry name" value="RHO GTPASE-ACTIVATING PROTEIN 7"/>
    <property type="match status" value="1"/>
</dbReference>
<dbReference type="Proteomes" id="UP000593564">
    <property type="component" value="Unassembled WGS sequence"/>
</dbReference>
<name>A0A7J7HYC7_CAMSI</name>
<dbReference type="InterPro" id="IPR052799">
    <property type="entry name" value="Rho_GAP_Regulators"/>
</dbReference>
<feature type="compositionally biased region" description="Polar residues" evidence="1">
    <location>
        <begin position="165"/>
        <end position="174"/>
    </location>
</feature>
<keyword evidence="3" id="KW-1185">Reference proteome</keyword>
<evidence type="ECO:0000256" key="1">
    <source>
        <dbReference type="SAM" id="MobiDB-lite"/>
    </source>
</evidence>
<proteinExistence type="predicted"/>
<comment type="caution">
    <text evidence="2">The sequence shown here is derived from an EMBL/GenBank/DDBJ whole genome shotgun (WGS) entry which is preliminary data.</text>
</comment>
<reference evidence="2 3" key="2">
    <citation type="submission" date="2020-07" db="EMBL/GenBank/DDBJ databases">
        <title>Genome assembly of wild tea tree DASZ reveals pedigree and selection history of tea varieties.</title>
        <authorList>
            <person name="Zhang W."/>
        </authorList>
    </citation>
    <scope>NUCLEOTIDE SEQUENCE [LARGE SCALE GENOMIC DNA]</scope>
    <source>
        <strain evidence="3">cv. G240</strain>
        <tissue evidence="2">Leaf</tissue>
    </source>
</reference>
<evidence type="ECO:0000313" key="2">
    <source>
        <dbReference type="EMBL" id="KAF5957495.1"/>
    </source>
</evidence>
<reference evidence="3" key="1">
    <citation type="journal article" date="2020" name="Nat. Commun.">
        <title>Genome assembly of wild tea tree DASZ reveals pedigree and selection history of tea varieties.</title>
        <authorList>
            <person name="Zhang W."/>
            <person name="Zhang Y."/>
            <person name="Qiu H."/>
            <person name="Guo Y."/>
            <person name="Wan H."/>
            <person name="Zhang X."/>
            <person name="Scossa F."/>
            <person name="Alseekh S."/>
            <person name="Zhang Q."/>
            <person name="Wang P."/>
            <person name="Xu L."/>
            <person name="Schmidt M.H."/>
            <person name="Jia X."/>
            <person name="Li D."/>
            <person name="Zhu A."/>
            <person name="Guo F."/>
            <person name="Chen W."/>
            <person name="Ni D."/>
            <person name="Usadel B."/>
            <person name="Fernie A.R."/>
            <person name="Wen W."/>
        </authorList>
    </citation>
    <scope>NUCLEOTIDE SEQUENCE [LARGE SCALE GENOMIC DNA]</scope>
    <source>
        <strain evidence="3">cv. G240</strain>
    </source>
</reference>
<dbReference type="PANTHER" id="PTHR46265:SF2">
    <property type="entry name" value="RHO GTPASE-ACTIVATING PROTEIN 7"/>
    <property type="match status" value="1"/>
</dbReference>
<evidence type="ECO:0000313" key="3">
    <source>
        <dbReference type="Proteomes" id="UP000593564"/>
    </source>
</evidence>
<organism evidence="2 3">
    <name type="scientific">Camellia sinensis</name>
    <name type="common">Tea plant</name>
    <name type="synonym">Thea sinensis</name>
    <dbReference type="NCBI Taxonomy" id="4442"/>
    <lineage>
        <taxon>Eukaryota</taxon>
        <taxon>Viridiplantae</taxon>
        <taxon>Streptophyta</taxon>
        <taxon>Embryophyta</taxon>
        <taxon>Tracheophyta</taxon>
        <taxon>Spermatophyta</taxon>
        <taxon>Magnoliopsida</taxon>
        <taxon>eudicotyledons</taxon>
        <taxon>Gunneridae</taxon>
        <taxon>Pentapetalae</taxon>
        <taxon>asterids</taxon>
        <taxon>Ericales</taxon>
        <taxon>Theaceae</taxon>
        <taxon>Camellia</taxon>
    </lineage>
</organism>
<accession>A0A7J7HYC7</accession>
<dbReference type="AlphaFoldDB" id="A0A7J7HYC7"/>
<protein>
    <submittedName>
        <fullName evidence="2">Uncharacterized protein</fullName>
    </submittedName>
</protein>
<feature type="region of interest" description="Disordered" evidence="1">
    <location>
        <begin position="165"/>
        <end position="185"/>
    </location>
</feature>